<comment type="caution">
    <text evidence="7">The sequence shown here is derived from an EMBL/GenBank/DDBJ whole genome shotgun (WGS) entry which is preliminary data.</text>
</comment>
<keyword evidence="2" id="KW-0285">Flavoprotein</keyword>
<dbReference type="Proteomes" id="UP000320593">
    <property type="component" value="Unassembled WGS sequence"/>
</dbReference>
<dbReference type="InterPro" id="IPR036188">
    <property type="entry name" value="FAD/NAD-bd_sf"/>
</dbReference>
<evidence type="ECO:0000256" key="1">
    <source>
        <dbReference type="ARBA" id="ARBA00001974"/>
    </source>
</evidence>
<sequence>MPHSKDSGPIIISGAGIAGLTAALAARKAGYEVLVLERARELTEVGAGLQLSPNACHVLRKLGVLEDIRPHAVAPEAIRIRSGKTGKELSRLPLGPAFAERYGAPYWVVHRADLQRALVEKVKNTAGIDLWLSSEIHDVKQDDGRLTCLFETPDSTGWIDGTLLIAADGVWSKSRALIPGHNDARFSGRTAYRTTIPGKAVPWEMMLSTGLWLGPGAHLVHYAIRGGKELNIVALVDEAWTERSWSSKAQFSQLRPHFANWHSDAKELLALPEHWTKWALFAVDASGPWVHERTTLIGDAAHAMLPFVAQGAAMAIEDAGILGALLEAAVAPIPALLLHFQELRQSRVVQVQNQAETNAYIYHLDGPLAFGRNAFMRLSKPEGLQGRMDWIYSWTPDLPG</sequence>
<keyword evidence="3" id="KW-0274">FAD</keyword>
<dbReference type="SUPFAM" id="SSF54373">
    <property type="entry name" value="FAD-linked reductases, C-terminal domain"/>
    <property type="match status" value="1"/>
</dbReference>
<evidence type="ECO:0000256" key="5">
    <source>
        <dbReference type="ARBA" id="ARBA00023033"/>
    </source>
</evidence>
<evidence type="ECO:0000313" key="7">
    <source>
        <dbReference type="EMBL" id="TWI90528.1"/>
    </source>
</evidence>
<dbReference type="AlphaFoldDB" id="A0A562TB45"/>
<dbReference type="Gene3D" id="3.50.50.60">
    <property type="entry name" value="FAD/NAD(P)-binding domain"/>
    <property type="match status" value="1"/>
</dbReference>
<evidence type="ECO:0000259" key="6">
    <source>
        <dbReference type="Pfam" id="PF01494"/>
    </source>
</evidence>
<gene>
    <name evidence="7" type="ORF">JM93_01511</name>
</gene>
<accession>A0A562TB45</accession>
<dbReference type="PANTHER" id="PTHR13789">
    <property type="entry name" value="MONOOXYGENASE"/>
    <property type="match status" value="1"/>
</dbReference>
<dbReference type="GO" id="GO:0071949">
    <property type="term" value="F:FAD binding"/>
    <property type="evidence" value="ECO:0007669"/>
    <property type="project" value="InterPro"/>
</dbReference>
<keyword evidence="8" id="KW-1185">Reference proteome</keyword>
<keyword evidence="4" id="KW-0560">Oxidoreductase</keyword>
<keyword evidence="5" id="KW-0503">Monooxygenase</keyword>
<dbReference type="RefSeq" id="WP_145341763.1">
    <property type="nucleotide sequence ID" value="NZ_SMLY01000085.1"/>
</dbReference>
<organism evidence="7 8">
    <name type="scientific">Roseibium hamelinense</name>
    <dbReference type="NCBI Taxonomy" id="150831"/>
    <lineage>
        <taxon>Bacteria</taxon>
        <taxon>Pseudomonadati</taxon>
        <taxon>Pseudomonadota</taxon>
        <taxon>Alphaproteobacteria</taxon>
        <taxon>Hyphomicrobiales</taxon>
        <taxon>Stappiaceae</taxon>
        <taxon>Roseibium</taxon>
    </lineage>
</organism>
<dbReference type="Pfam" id="PF01494">
    <property type="entry name" value="FAD_binding_3"/>
    <property type="match status" value="1"/>
</dbReference>
<dbReference type="PRINTS" id="PR00420">
    <property type="entry name" value="RNGMNOXGNASE"/>
</dbReference>
<dbReference type="SUPFAM" id="SSF51905">
    <property type="entry name" value="FAD/NAD(P)-binding domain"/>
    <property type="match status" value="1"/>
</dbReference>
<name>A0A562TB45_9HYPH</name>
<evidence type="ECO:0000256" key="3">
    <source>
        <dbReference type="ARBA" id="ARBA00022827"/>
    </source>
</evidence>
<reference evidence="7 8" key="1">
    <citation type="submission" date="2019-07" db="EMBL/GenBank/DDBJ databases">
        <title>Genomic Encyclopedia of Archaeal and Bacterial Type Strains, Phase II (KMG-II): from individual species to whole genera.</title>
        <authorList>
            <person name="Goeker M."/>
        </authorList>
    </citation>
    <scope>NUCLEOTIDE SEQUENCE [LARGE SCALE GENOMIC DNA]</scope>
    <source>
        <strain evidence="7 8">ATCC BAA-252</strain>
    </source>
</reference>
<evidence type="ECO:0000256" key="4">
    <source>
        <dbReference type="ARBA" id="ARBA00023002"/>
    </source>
</evidence>
<protein>
    <submittedName>
        <fullName evidence="7">Salicylate hydroxylase</fullName>
    </submittedName>
</protein>
<proteinExistence type="predicted"/>
<comment type="cofactor">
    <cofactor evidence="1">
        <name>FAD</name>
        <dbReference type="ChEBI" id="CHEBI:57692"/>
    </cofactor>
</comment>
<evidence type="ECO:0000256" key="2">
    <source>
        <dbReference type="ARBA" id="ARBA00022630"/>
    </source>
</evidence>
<evidence type="ECO:0000313" key="8">
    <source>
        <dbReference type="Proteomes" id="UP000320593"/>
    </source>
</evidence>
<dbReference type="InterPro" id="IPR050493">
    <property type="entry name" value="FAD-dep_Monooxygenase_BioMet"/>
</dbReference>
<dbReference type="EMBL" id="VLLF01000002">
    <property type="protein sequence ID" value="TWI90528.1"/>
    <property type="molecule type" value="Genomic_DNA"/>
</dbReference>
<dbReference type="OrthoDB" id="4230779at2"/>
<dbReference type="PANTHER" id="PTHR13789:SF318">
    <property type="entry name" value="GERANYLGERANYL DIPHOSPHATE REDUCTASE"/>
    <property type="match status" value="1"/>
</dbReference>
<dbReference type="GO" id="GO:0004497">
    <property type="term" value="F:monooxygenase activity"/>
    <property type="evidence" value="ECO:0007669"/>
    <property type="project" value="UniProtKB-KW"/>
</dbReference>
<feature type="domain" description="FAD-binding" evidence="6">
    <location>
        <begin position="10"/>
        <end position="351"/>
    </location>
</feature>
<dbReference type="InterPro" id="IPR002938">
    <property type="entry name" value="FAD-bd"/>
</dbReference>